<keyword evidence="1" id="KW-0472">Membrane</keyword>
<sequence length="91" mass="9985">MEHDEYAEDDAAFLQHLDSLGVPHPYASRRAEPLGLDRNTQEGALLAFSNALRPEVRAHRVVAAVLLVAFALPVVFTLLRVLGVLLRLLTG</sequence>
<organism evidence="2 3">
    <name type="scientific">Nocardioides pocheonensis</name>
    <dbReference type="NCBI Taxonomy" id="661485"/>
    <lineage>
        <taxon>Bacteria</taxon>
        <taxon>Bacillati</taxon>
        <taxon>Actinomycetota</taxon>
        <taxon>Actinomycetes</taxon>
        <taxon>Propionibacteriales</taxon>
        <taxon>Nocardioidaceae</taxon>
        <taxon>Nocardioides</taxon>
    </lineage>
</organism>
<name>A0A3N0GHE4_9ACTN</name>
<feature type="transmembrane region" description="Helical" evidence="1">
    <location>
        <begin position="61"/>
        <end position="86"/>
    </location>
</feature>
<keyword evidence="1" id="KW-0812">Transmembrane</keyword>
<evidence type="ECO:0000313" key="3">
    <source>
        <dbReference type="Proteomes" id="UP000279994"/>
    </source>
</evidence>
<dbReference type="EMBL" id="RJSF01000047">
    <property type="protein sequence ID" value="RNM11626.1"/>
    <property type="molecule type" value="Genomic_DNA"/>
</dbReference>
<accession>A0A3N0GHE4</accession>
<evidence type="ECO:0000313" key="2">
    <source>
        <dbReference type="EMBL" id="RNM11626.1"/>
    </source>
</evidence>
<proteinExistence type="predicted"/>
<reference evidence="2 3" key="1">
    <citation type="submission" date="2018-11" db="EMBL/GenBank/DDBJ databases">
        <authorList>
            <person name="Li F."/>
        </authorList>
    </citation>
    <scope>NUCLEOTIDE SEQUENCE [LARGE SCALE GENOMIC DNA]</scope>
    <source>
        <strain evidence="2 3">Gsoil 818</strain>
    </source>
</reference>
<dbReference type="RefSeq" id="WP_123224856.1">
    <property type="nucleotide sequence ID" value="NZ_RJSF01000047.1"/>
</dbReference>
<dbReference type="Proteomes" id="UP000279994">
    <property type="component" value="Unassembled WGS sequence"/>
</dbReference>
<keyword evidence="1" id="KW-1133">Transmembrane helix</keyword>
<protein>
    <submittedName>
        <fullName evidence="2">Uncharacterized protein</fullName>
    </submittedName>
</protein>
<evidence type="ECO:0000256" key="1">
    <source>
        <dbReference type="SAM" id="Phobius"/>
    </source>
</evidence>
<comment type="caution">
    <text evidence="2">The sequence shown here is derived from an EMBL/GenBank/DDBJ whole genome shotgun (WGS) entry which is preliminary data.</text>
</comment>
<gene>
    <name evidence="2" type="ORF">EFL26_20875</name>
</gene>
<keyword evidence="3" id="KW-1185">Reference proteome</keyword>
<dbReference type="AlphaFoldDB" id="A0A3N0GHE4"/>